<reference evidence="1 2" key="1">
    <citation type="submission" date="2022-02" db="EMBL/GenBank/DDBJ databases">
        <title>Genome sequence data of Kingella unionensis sp. nov. strain CICC 24913 (CCUG 75125).</title>
        <authorList>
            <person name="Xiao M."/>
        </authorList>
    </citation>
    <scope>NUCLEOTIDE SEQUENCE [LARGE SCALE GENOMIC DNA]</scope>
    <source>
        <strain evidence="1 2">CICC 24913</strain>
    </source>
</reference>
<accession>A0ABS9NQD9</accession>
<dbReference type="EMBL" id="JAKOOW010000075">
    <property type="protein sequence ID" value="MCG6505024.1"/>
    <property type="molecule type" value="Genomic_DNA"/>
</dbReference>
<protein>
    <submittedName>
        <fullName evidence="1">Uncharacterized protein</fullName>
    </submittedName>
</protein>
<evidence type="ECO:0000313" key="2">
    <source>
        <dbReference type="Proteomes" id="UP001298424"/>
    </source>
</evidence>
<gene>
    <name evidence="1" type="ORF">MB824_11055</name>
</gene>
<sequence>MKNVLLAITAFIFLLFLQQKSFNSEKELNASDYDDKEPITGFERVIKFEINKKQLNIPYGYLSNLSMKNGTLWPSNEHKVYQGDSMEINVYADWSTGNIHLLPYNQKTKKHFQKSWPAGLMSNVILIQDKCKINIENYKNNLNSFGYKKIYSSNIEYEAWERRNPEIPRVHQIDYLKFGDNPVIINQVHEDNGIYNYIVGFCFNGLGISYYPSMRDKRLNTQDEIFQYQSEVERIISSFFN</sequence>
<keyword evidence="2" id="KW-1185">Reference proteome</keyword>
<dbReference type="Proteomes" id="UP001298424">
    <property type="component" value="Unassembled WGS sequence"/>
</dbReference>
<dbReference type="RefSeq" id="WP_238748581.1">
    <property type="nucleotide sequence ID" value="NZ_JAKOOW010000075.1"/>
</dbReference>
<name>A0ABS9NQD9_9NEIS</name>
<dbReference type="InterPro" id="IPR010692">
    <property type="entry name" value="FrpC"/>
</dbReference>
<evidence type="ECO:0000313" key="1">
    <source>
        <dbReference type="EMBL" id="MCG6505024.1"/>
    </source>
</evidence>
<organism evidence="1 2">
    <name type="scientific">Kingella pumchi</name>
    <dbReference type="NCBI Taxonomy" id="2779506"/>
    <lineage>
        <taxon>Bacteria</taxon>
        <taxon>Pseudomonadati</taxon>
        <taxon>Pseudomonadota</taxon>
        <taxon>Betaproteobacteria</taxon>
        <taxon>Neisseriales</taxon>
        <taxon>Neisseriaceae</taxon>
        <taxon>Kingella</taxon>
    </lineage>
</organism>
<dbReference type="Pfam" id="PF06901">
    <property type="entry name" value="FrpC"/>
    <property type="match status" value="1"/>
</dbReference>
<comment type="caution">
    <text evidence="1">The sequence shown here is derived from an EMBL/GenBank/DDBJ whole genome shotgun (WGS) entry which is preliminary data.</text>
</comment>
<proteinExistence type="predicted"/>